<sequence length="370" mass="37866">MNDAQHPGESGFPSTGTPSSSGVAGPIDFPSRVRGCLLGGALGDQLGYPVTASSLEGIRIRFGAEGLRSLDQLPGGARISGTTQLALYTLDALIEALEWANSGTAADETACLWLSYLRWYAGLEGGFPETAPHPLPRWIDEQQLLHERRSPSAACLAALATGEMGSRARPLNTAAEGAESVARSAAFGLLPHVAAEFTARLAVHGAALTHGHPVAHHGAAAFSGMIRLLAHGDASPARAAAAVLADMESDPEASRLAGRLRAALRLGESGQVPLEELRDALGAGLAADEALAVALYAVLAGSDPDPQEHFRSTLALAINVDGDSSAIGSMAGSLLGAFYGEAALPPAWLASAEGTEEVTGMAALFLAQTA</sequence>
<dbReference type="PANTHER" id="PTHR16222">
    <property type="entry name" value="ADP-RIBOSYLGLYCOHYDROLASE"/>
    <property type="match status" value="1"/>
</dbReference>
<dbReference type="InterPro" id="IPR036705">
    <property type="entry name" value="Ribosyl_crysJ1_sf"/>
</dbReference>
<reference evidence="2 3" key="1">
    <citation type="journal article" date="2023" name="Int. J. Syst. Evol. Microbiol.">
        <title>Arthrobacter mangrovi sp. nov., an actinobacterium isolated from the rhizosphere of a mangrove.</title>
        <authorList>
            <person name="Hamada M."/>
            <person name="Saitou S."/>
            <person name="Enomoto N."/>
            <person name="Nanri K."/>
            <person name="Hidaka K."/>
            <person name="Miura T."/>
            <person name="Tamura T."/>
        </authorList>
    </citation>
    <scope>NUCLEOTIDE SEQUENCE [LARGE SCALE GENOMIC DNA]</scope>
    <source>
        <strain evidence="2 3">NBRC 112813</strain>
    </source>
</reference>
<name>A0ABQ5MS24_9MICC</name>
<protein>
    <submittedName>
        <fullName evidence="2">ADP-ribosylglycohydrolase</fullName>
    </submittedName>
</protein>
<proteinExistence type="predicted"/>
<accession>A0ABQ5MS24</accession>
<evidence type="ECO:0000313" key="3">
    <source>
        <dbReference type="Proteomes" id="UP001209654"/>
    </source>
</evidence>
<dbReference type="InterPro" id="IPR050792">
    <property type="entry name" value="ADP-ribosylglycohydrolase"/>
</dbReference>
<dbReference type="PANTHER" id="PTHR16222:SF12">
    <property type="entry name" value="ADP-RIBOSYLGLYCOHYDROLASE-RELATED"/>
    <property type="match status" value="1"/>
</dbReference>
<keyword evidence="3" id="KW-1185">Reference proteome</keyword>
<feature type="region of interest" description="Disordered" evidence="1">
    <location>
        <begin position="1"/>
        <end position="24"/>
    </location>
</feature>
<dbReference type="InterPro" id="IPR005502">
    <property type="entry name" value="Ribosyl_crysJ1"/>
</dbReference>
<dbReference type="Pfam" id="PF03747">
    <property type="entry name" value="ADP_ribosyl_GH"/>
    <property type="match status" value="1"/>
</dbReference>
<evidence type="ECO:0000256" key="1">
    <source>
        <dbReference type="SAM" id="MobiDB-lite"/>
    </source>
</evidence>
<dbReference type="Gene3D" id="1.10.4080.10">
    <property type="entry name" value="ADP-ribosylation/Crystallin J1"/>
    <property type="match status" value="1"/>
</dbReference>
<dbReference type="EMBL" id="BRVS01000005">
    <property type="protein sequence ID" value="GLB66779.1"/>
    <property type="molecule type" value="Genomic_DNA"/>
</dbReference>
<dbReference type="SUPFAM" id="SSF101478">
    <property type="entry name" value="ADP-ribosylglycohydrolase"/>
    <property type="match status" value="1"/>
</dbReference>
<dbReference type="Proteomes" id="UP001209654">
    <property type="component" value="Unassembled WGS sequence"/>
</dbReference>
<evidence type="ECO:0000313" key="2">
    <source>
        <dbReference type="EMBL" id="GLB66779.1"/>
    </source>
</evidence>
<gene>
    <name evidence="2" type="ORF">AHIS1636_12180</name>
</gene>
<feature type="compositionally biased region" description="Low complexity" evidence="1">
    <location>
        <begin position="7"/>
        <end position="24"/>
    </location>
</feature>
<organism evidence="2 3">
    <name type="scientific">Arthrobacter mangrovi</name>
    <dbReference type="NCBI Taxonomy" id="2966350"/>
    <lineage>
        <taxon>Bacteria</taxon>
        <taxon>Bacillati</taxon>
        <taxon>Actinomycetota</taxon>
        <taxon>Actinomycetes</taxon>
        <taxon>Micrococcales</taxon>
        <taxon>Micrococcaceae</taxon>
        <taxon>Arthrobacter</taxon>
    </lineage>
</organism>
<comment type="caution">
    <text evidence="2">The sequence shown here is derived from an EMBL/GenBank/DDBJ whole genome shotgun (WGS) entry which is preliminary data.</text>
</comment>
<dbReference type="RefSeq" id="WP_309298579.1">
    <property type="nucleotide sequence ID" value="NZ_BRVS01000005.1"/>
</dbReference>